<evidence type="ECO:0000256" key="6">
    <source>
        <dbReference type="ARBA" id="ARBA00023136"/>
    </source>
</evidence>
<evidence type="ECO:0000256" key="5">
    <source>
        <dbReference type="ARBA" id="ARBA00022989"/>
    </source>
</evidence>
<dbReference type="PANTHER" id="PTHR43341">
    <property type="entry name" value="AMINO ACID PERMEASE"/>
    <property type="match status" value="1"/>
</dbReference>
<evidence type="ECO:0000256" key="1">
    <source>
        <dbReference type="ARBA" id="ARBA00004141"/>
    </source>
</evidence>
<reference evidence="10 11" key="1">
    <citation type="submission" date="2017-03" db="EMBL/GenBank/DDBJ databases">
        <title>Genomes of endolithic fungi from Antarctica.</title>
        <authorList>
            <person name="Coleine C."/>
            <person name="Masonjones S."/>
            <person name="Stajich J.E."/>
        </authorList>
    </citation>
    <scope>NUCLEOTIDE SEQUENCE [LARGE SCALE GENOMIC DNA]</scope>
    <source>
        <strain evidence="10 11">CCFEE 6315</strain>
    </source>
</reference>
<feature type="transmembrane region" description="Helical" evidence="8">
    <location>
        <begin position="175"/>
        <end position="196"/>
    </location>
</feature>
<protein>
    <recommendedName>
        <fullName evidence="9">Amino acid permease/ SLC12A domain-containing protein</fullName>
    </recommendedName>
</protein>
<dbReference type="PIRSF" id="PIRSF006060">
    <property type="entry name" value="AA_transporter"/>
    <property type="match status" value="1"/>
</dbReference>
<dbReference type="AlphaFoldDB" id="A0A4U0TPB2"/>
<feature type="transmembrane region" description="Helical" evidence="8">
    <location>
        <begin position="388"/>
        <end position="409"/>
    </location>
</feature>
<feature type="domain" description="Amino acid permease/ SLC12A" evidence="9">
    <location>
        <begin position="65"/>
        <end position="523"/>
    </location>
</feature>
<feature type="transmembrane region" description="Helical" evidence="8">
    <location>
        <begin position="459"/>
        <end position="485"/>
    </location>
</feature>
<evidence type="ECO:0000256" key="7">
    <source>
        <dbReference type="SAM" id="MobiDB-lite"/>
    </source>
</evidence>
<sequence length="564" mass="61776">MSSRTSSFPTLDPPPPTMPDKKTFSEPSAASTDAIPDASVGAMVTIDDQHVEDGQYRRSFSSRQIHVMSLGGQIGAGIFISSGKNLRDGGPATLLLAFATVCTCVWAMLQSVSEMTIAFPVSGNFIDFADRFVDPALAFAAGFSMWLGWTAIISSEATFFSVLINYWAQDSVSEAVWFTVFLICILGIFCLPNEAFAWFEYATAVLKVFALIIFIIVAFALVLGAGSSGYLHHGGTWEHGLAFHNGFKGYSNSVLLAILAIGDNSFTGFVAGEAKSPRYSVAHAVKLIPARVSIFYLTSMMFIGLLVPATSDRLLGSSGAAASPFVISIDEAGIKDLPDLLNVVIILGVMSIGAESVFVASRILRAMSHQRLIPDWVAKVDKKGRPRISLGITLAVAVALTYCNLSAGGIEVFNWLAQISTTGYFCVWIVVGITSFRFRAALKAQNDPLFQEQHAWKCAYWPVPPAWLLVCCMLYTGCSLYLALYPIGSNTPSAYSFFQYMIGLFLIIFTGLGYKIVFRTKLRDPATVDLHSGRRPLSVEEIKMMDEYYAQPSRRRLWEYIKLW</sequence>
<keyword evidence="2" id="KW-0813">Transport</keyword>
<feature type="transmembrane region" description="Helical" evidence="8">
    <location>
        <begin position="340"/>
        <end position="364"/>
    </location>
</feature>
<dbReference type="InterPro" id="IPR004841">
    <property type="entry name" value="AA-permease/SLC12A_dom"/>
</dbReference>
<dbReference type="Gene3D" id="1.20.1740.10">
    <property type="entry name" value="Amino acid/polyamine transporter I"/>
    <property type="match status" value="1"/>
</dbReference>
<feature type="transmembrane region" description="Helical" evidence="8">
    <location>
        <begin position="65"/>
        <end position="83"/>
    </location>
</feature>
<evidence type="ECO:0000256" key="8">
    <source>
        <dbReference type="SAM" id="Phobius"/>
    </source>
</evidence>
<proteinExistence type="predicted"/>
<feature type="transmembrane region" description="Helical" evidence="8">
    <location>
        <begin position="415"/>
        <end position="438"/>
    </location>
</feature>
<organism evidence="10 11">
    <name type="scientific">Salinomyces thailandicus</name>
    <dbReference type="NCBI Taxonomy" id="706561"/>
    <lineage>
        <taxon>Eukaryota</taxon>
        <taxon>Fungi</taxon>
        <taxon>Dikarya</taxon>
        <taxon>Ascomycota</taxon>
        <taxon>Pezizomycotina</taxon>
        <taxon>Dothideomycetes</taxon>
        <taxon>Dothideomycetidae</taxon>
        <taxon>Mycosphaerellales</taxon>
        <taxon>Teratosphaeriaceae</taxon>
        <taxon>Salinomyces</taxon>
    </lineage>
</organism>
<dbReference type="EMBL" id="NAJL01000051">
    <property type="protein sequence ID" value="TKA23797.1"/>
    <property type="molecule type" value="Genomic_DNA"/>
</dbReference>
<dbReference type="PANTHER" id="PTHR43341:SF1">
    <property type="entry name" value="GENERAL AMINO-ACID PERMEASE GAP1"/>
    <property type="match status" value="1"/>
</dbReference>
<dbReference type="Pfam" id="PF00324">
    <property type="entry name" value="AA_permease"/>
    <property type="match status" value="1"/>
</dbReference>
<evidence type="ECO:0000256" key="4">
    <source>
        <dbReference type="ARBA" id="ARBA00022970"/>
    </source>
</evidence>
<evidence type="ECO:0000313" key="10">
    <source>
        <dbReference type="EMBL" id="TKA23797.1"/>
    </source>
</evidence>
<keyword evidence="3 8" id="KW-0812">Transmembrane</keyword>
<gene>
    <name evidence="10" type="ORF">B0A50_07079</name>
</gene>
<feature type="transmembrane region" description="Helical" evidence="8">
    <location>
        <begin position="208"/>
        <end position="230"/>
    </location>
</feature>
<keyword evidence="5 8" id="KW-1133">Transmembrane helix</keyword>
<dbReference type="OrthoDB" id="3900342at2759"/>
<evidence type="ECO:0000256" key="3">
    <source>
        <dbReference type="ARBA" id="ARBA00022692"/>
    </source>
</evidence>
<comment type="subcellular location">
    <subcellularLocation>
        <location evidence="1">Membrane</location>
        <topology evidence="1">Multi-pass membrane protein</topology>
    </subcellularLocation>
</comment>
<keyword evidence="11" id="KW-1185">Reference proteome</keyword>
<keyword evidence="4" id="KW-0029">Amino-acid transport</keyword>
<feature type="region of interest" description="Disordered" evidence="7">
    <location>
        <begin position="1"/>
        <end position="33"/>
    </location>
</feature>
<keyword evidence="6 8" id="KW-0472">Membrane</keyword>
<dbReference type="GO" id="GO:0015171">
    <property type="term" value="F:amino acid transmembrane transporter activity"/>
    <property type="evidence" value="ECO:0007669"/>
    <property type="project" value="TreeGrafter"/>
</dbReference>
<feature type="transmembrane region" description="Helical" evidence="8">
    <location>
        <begin position="250"/>
        <end position="271"/>
    </location>
</feature>
<name>A0A4U0TPB2_9PEZI</name>
<feature type="transmembrane region" description="Helical" evidence="8">
    <location>
        <begin position="136"/>
        <end position="155"/>
    </location>
</feature>
<accession>A0A4U0TPB2</accession>
<dbReference type="GO" id="GO:0016020">
    <property type="term" value="C:membrane"/>
    <property type="evidence" value="ECO:0007669"/>
    <property type="project" value="UniProtKB-SubCell"/>
</dbReference>
<feature type="transmembrane region" description="Helical" evidence="8">
    <location>
        <begin position="497"/>
        <end position="517"/>
    </location>
</feature>
<evidence type="ECO:0000259" key="9">
    <source>
        <dbReference type="Pfam" id="PF00324"/>
    </source>
</evidence>
<evidence type="ECO:0000313" key="11">
    <source>
        <dbReference type="Proteomes" id="UP000308549"/>
    </source>
</evidence>
<comment type="caution">
    <text evidence="10">The sequence shown here is derived from an EMBL/GenBank/DDBJ whole genome shotgun (WGS) entry which is preliminary data.</text>
</comment>
<evidence type="ECO:0000256" key="2">
    <source>
        <dbReference type="ARBA" id="ARBA00022448"/>
    </source>
</evidence>
<dbReference type="Proteomes" id="UP000308549">
    <property type="component" value="Unassembled WGS sequence"/>
</dbReference>
<feature type="transmembrane region" description="Helical" evidence="8">
    <location>
        <begin position="292"/>
        <end position="309"/>
    </location>
</feature>
<feature type="compositionally biased region" description="Low complexity" evidence="7">
    <location>
        <begin position="1"/>
        <end position="10"/>
    </location>
</feature>
<dbReference type="InterPro" id="IPR050524">
    <property type="entry name" value="APC_YAT"/>
</dbReference>
<feature type="transmembrane region" description="Helical" evidence="8">
    <location>
        <begin position="89"/>
        <end position="109"/>
    </location>
</feature>